<evidence type="ECO:0000313" key="11">
    <source>
        <dbReference type="Proteomes" id="UP000075809"/>
    </source>
</evidence>
<reference evidence="10 11" key="1">
    <citation type="submission" date="2015-09" db="EMBL/GenBank/DDBJ databases">
        <title>Trachymyrmex zeteki WGS genome.</title>
        <authorList>
            <person name="Nygaard S."/>
            <person name="Hu H."/>
            <person name="Boomsma J."/>
            <person name="Zhang G."/>
        </authorList>
    </citation>
    <scope>NUCLEOTIDE SEQUENCE [LARGE SCALE GENOMIC DNA]</scope>
    <source>
        <strain evidence="10">Tzet28-1</strain>
        <tissue evidence="10">Whole body</tissue>
    </source>
</reference>
<keyword evidence="3 9" id="KW-0812">Transmembrane</keyword>
<dbReference type="GO" id="GO:0016020">
    <property type="term" value="C:membrane"/>
    <property type="evidence" value="ECO:0007669"/>
    <property type="project" value="UniProtKB-SubCell"/>
</dbReference>
<feature type="transmembrane region" description="Helical" evidence="9">
    <location>
        <begin position="20"/>
        <end position="36"/>
    </location>
</feature>
<keyword evidence="4" id="KW-0552">Olfaction</keyword>
<evidence type="ECO:0000256" key="9">
    <source>
        <dbReference type="SAM" id="Phobius"/>
    </source>
</evidence>
<protein>
    <submittedName>
        <fullName evidence="10">Uncharacterized protein</fullName>
    </submittedName>
</protein>
<keyword evidence="2" id="KW-0716">Sensory transduction</keyword>
<gene>
    <name evidence="10" type="ORF">ALC60_07920</name>
</gene>
<dbReference type="GO" id="GO:0005549">
    <property type="term" value="F:odorant binding"/>
    <property type="evidence" value="ECO:0007669"/>
    <property type="project" value="InterPro"/>
</dbReference>
<keyword evidence="5 9" id="KW-1133">Transmembrane helix</keyword>
<keyword evidence="7" id="KW-0675">Receptor</keyword>
<evidence type="ECO:0000256" key="8">
    <source>
        <dbReference type="ARBA" id="ARBA00023224"/>
    </source>
</evidence>
<proteinExistence type="predicted"/>
<dbReference type="Proteomes" id="UP000075809">
    <property type="component" value="Unassembled WGS sequence"/>
</dbReference>
<evidence type="ECO:0000313" key="10">
    <source>
        <dbReference type="EMBL" id="KYQ53189.1"/>
    </source>
</evidence>
<keyword evidence="11" id="KW-1185">Reference proteome</keyword>
<evidence type="ECO:0000256" key="7">
    <source>
        <dbReference type="ARBA" id="ARBA00023170"/>
    </source>
</evidence>
<feature type="transmembrane region" description="Helical" evidence="9">
    <location>
        <begin position="215"/>
        <end position="234"/>
    </location>
</feature>
<accession>A0A151WZ92</accession>
<dbReference type="AlphaFoldDB" id="A0A151WZ92"/>
<dbReference type="STRING" id="64791.A0A151WZ92"/>
<keyword evidence="6 9" id="KW-0472">Membrane</keyword>
<evidence type="ECO:0000256" key="5">
    <source>
        <dbReference type="ARBA" id="ARBA00022989"/>
    </source>
</evidence>
<keyword evidence="8" id="KW-0807">Transducer</keyword>
<dbReference type="Pfam" id="PF02949">
    <property type="entry name" value="7tm_6"/>
    <property type="match status" value="1"/>
</dbReference>
<feature type="transmembrane region" description="Helical" evidence="9">
    <location>
        <begin position="48"/>
        <end position="69"/>
    </location>
</feature>
<dbReference type="EMBL" id="KQ982649">
    <property type="protein sequence ID" value="KYQ53189.1"/>
    <property type="molecule type" value="Genomic_DNA"/>
</dbReference>
<dbReference type="InterPro" id="IPR004117">
    <property type="entry name" value="7tm6_olfct_rcpt"/>
</dbReference>
<evidence type="ECO:0000256" key="4">
    <source>
        <dbReference type="ARBA" id="ARBA00022725"/>
    </source>
</evidence>
<sequence length="237" mass="27432">MQKNEKVQTIIFSPLPKISTLAYIYFAILTGIIFAYSKTPYICVIQNLLYFHLSTNCTLPLSMGFGWFWTVPDNFLFHIHMFYETVLMTLSCMMACSVDSTFGFYVYQFSSTIRSMMFALTNPLSTEKFSDLLRTCVVKHQKLLQCRNTLEHVYGPIVFWHIISNAVLLCTIISDMTSGEDFRQGIYFSKWLNSNLDCHVRTNVILMMMQKPMTVNAVFSPIDVIMFSNVSIYYKTV</sequence>
<name>A0A151WZ92_9HYME</name>
<feature type="transmembrane region" description="Helical" evidence="9">
    <location>
        <begin position="81"/>
        <end position="107"/>
    </location>
</feature>
<comment type="subcellular location">
    <subcellularLocation>
        <location evidence="1">Membrane</location>
        <topology evidence="1">Multi-pass membrane protein</topology>
    </subcellularLocation>
</comment>
<evidence type="ECO:0000256" key="3">
    <source>
        <dbReference type="ARBA" id="ARBA00022692"/>
    </source>
</evidence>
<dbReference type="GO" id="GO:0004984">
    <property type="term" value="F:olfactory receptor activity"/>
    <property type="evidence" value="ECO:0007669"/>
    <property type="project" value="InterPro"/>
</dbReference>
<evidence type="ECO:0000256" key="6">
    <source>
        <dbReference type="ARBA" id="ARBA00023136"/>
    </source>
</evidence>
<evidence type="ECO:0000256" key="2">
    <source>
        <dbReference type="ARBA" id="ARBA00022606"/>
    </source>
</evidence>
<dbReference type="GO" id="GO:0007165">
    <property type="term" value="P:signal transduction"/>
    <property type="evidence" value="ECO:0007669"/>
    <property type="project" value="UniProtKB-KW"/>
</dbReference>
<evidence type="ECO:0000256" key="1">
    <source>
        <dbReference type="ARBA" id="ARBA00004141"/>
    </source>
</evidence>
<organism evidence="10 11">
    <name type="scientific">Mycetomoellerius zeteki</name>
    <dbReference type="NCBI Taxonomy" id="64791"/>
    <lineage>
        <taxon>Eukaryota</taxon>
        <taxon>Metazoa</taxon>
        <taxon>Ecdysozoa</taxon>
        <taxon>Arthropoda</taxon>
        <taxon>Hexapoda</taxon>
        <taxon>Insecta</taxon>
        <taxon>Pterygota</taxon>
        <taxon>Neoptera</taxon>
        <taxon>Endopterygota</taxon>
        <taxon>Hymenoptera</taxon>
        <taxon>Apocrita</taxon>
        <taxon>Aculeata</taxon>
        <taxon>Formicoidea</taxon>
        <taxon>Formicidae</taxon>
        <taxon>Myrmicinae</taxon>
        <taxon>Mycetomoellerius</taxon>
    </lineage>
</organism>